<sequence>MLADGRIDRHWQRLSSRWLLNGLLYPSPSRFGVLYQRIHGTLGQPQVRVFSLDLHLAEISFGEQNRRAGLPPEAPPPNDSVLANFVQRVEISTVQNPPRLVVRVEPFQQPNRLSGDHSLAQRIV</sequence>
<accession>A0A8D8A9A0</accession>
<evidence type="ECO:0000313" key="1">
    <source>
        <dbReference type="EMBL" id="CAG6452784.1"/>
    </source>
</evidence>
<dbReference type="AlphaFoldDB" id="A0A8D8A9A0"/>
<dbReference type="EMBL" id="HBUE01021352">
    <property type="protein sequence ID" value="CAG6452784.1"/>
    <property type="molecule type" value="Transcribed_RNA"/>
</dbReference>
<proteinExistence type="predicted"/>
<name>A0A8D8A9A0_CULPI</name>
<reference evidence="1" key="1">
    <citation type="submission" date="2021-05" db="EMBL/GenBank/DDBJ databases">
        <authorList>
            <person name="Alioto T."/>
            <person name="Alioto T."/>
            <person name="Gomez Garrido J."/>
        </authorList>
    </citation>
    <scope>NUCLEOTIDE SEQUENCE</scope>
</reference>
<protein>
    <submittedName>
        <fullName evidence="1">(northern house mosquito) hypothetical protein</fullName>
    </submittedName>
</protein>
<organism evidence="1">
    <name type="scientific">Culex pipiens</name>
    <name type="common">House mosquito</name>
    <dbReference type="NCBI Taxonomy" id="7175"/>
    <lineage>
        <taxon>Eukaryota</taxon>
        <taxon>Metazoa</taxon>
        <taxon>Ecdysozoa</taxon>
        <taxon>Arthropoda</taxon>
        <taxon>Hexapoda</taxon>
        <taxon>Insecta</taxon>
        <taxon>Pterygota</taxon>
        <taxon>Neoptera</taxon>
        <taxon>Endopterygota</taxon>
        <taxon>Diptera</taxon>
        <taxon>Nematocera</taxon>
        <taxon>Culicoidea</taxon>
        <taxon>Culicidae</taxon>
        <taxon>Culicinae</taxon>
        <taxon>Culicini</taxon>
        <taxon>Culex</taxon>
        <taxon>Culex</taxon>
    </lineage>
</organism>